<evidence type="ECO:0000313" key="2">
    <source>
        <dbReference type="Proteomes" id="UP001225378"/>
    </source>
</evidence>
<dbReference type="AlphaFoldDB" id="A0AAU7NTY9"/>
<dbReference type="Proteomes" id="UP001225378">
    <property type="component" value="Chromosome"/>
</dbReference>
<organism evidence="1 2">
    <name type="scientific">Methylomarinum roseum</name>
    <dbReference type="NCBI Taxonomy" id="3067653"/>
    <lineage>
        <taxon>Bacteria</taxon>
        <taxon>Pseudomonadati</taxon>
        <taxon>Pseudomonadota</taxon>
        <taxon>Gammaproteobacteria</taxon>
        <taxon>Methylococcales</taxon>
        <taxon>Methylococcaceae</taxon>
        <taxon>Methylomarinum</taxon>
    </lineage>
</organism>
<protein>
    <submittedName>
        <fullName evidence="1">Uncharacterized protein</fullName>
    </submittedName>
</protein>
<gene>
    <name evidence="1" type="ORF">Q9L42_019015</name>
</gene>
<evidence type="ECO:0000313" key="1">
    <source>
        <dbReference type="EMBL" id="XBS20414.1"/>
    </source>
</evidence>
<keyword evidence="2" id="KW-1185">Reference proteome</keyword>
<reference evidence="1 2" key="1">
    <citation type="journal article" date="2024" name="Microbiology">
        <title>Methylomarinum rosea sp. nov., a novel halophilic methanotrophic bacterium from the hypersaline Lake Elton.</title>
        <authorList>
            <person name="Suleimanov R.Z."/>
            <person name="Oshkin I.Y."/>
            <person name="Danilova O.V."/>
            <person name="Suzina N.E."/>
            <person name="Dedysh S.N."/>
        </authorList>
    </citation>
    <scope>NUCLEOTIDE SEQUENCE [LARGE SCALE GENOMIC DNA]</scope>
    <source>
        <strain evidence="1 2">Ch1-1</strain>
    </source>
</reference>
<proteinExistence type="predicted"/>
<accession>A0AAU7NTY9</accession>
<sequence length="136" mass="15147">MPIDLWPKRPQNTHPAYNQAIIQSLDQQMLLNLVRLKYRDRTHFLKVGSVTASLNFDGNIGIGSELDLAPGGNIIQPNLGVGYADKPTISFQPLQGEDFLKSVLSSISFDALLVMTQSGWSIERVFGLCVERINYL</sequence>
<dbReference type="RefSeq" id="WP_305906809.1">
    <property type="nucleotide sequence ID" value="NZ_CP157743.1"/>
</dbReference>
<dbReference type="EMBL" id="CP157743">
    <property type="protein sequence ID" value="XBS20414.1"/>
    <property type="molecule type" value="Genomic_DNA"/>
</dbReference>
<name>A0AAU7NTY9_9GAMM</name>
<dbReference type="KEGG" id="mech:Q9L42_019015"/>